<keyword evidence="1" id="KW-0812">Transmembrane</keyword>
<accession>A0A072NGS4</accession>
<reference evidence="2 3" key="1">
    <citation type="submission" date="2014-04" db="EMBL/GenBank/DDBJ databases">
        <title>Draft genome sequence of Bacillus azotoformans MEV2011, a (co-) denitrifying strain unable to grow in the presence of oxygen.</title>
        <authorList>
            <person name="Nielsen M."/>
            <person name="Schreiber L."/>
            <person name="Finster K."/>
            <person name="Schramm A."/>
        </authorList>
    </citation>
    <scope>NUCLEOTIDE SEQUENCE [LARGE SCALE GENOMIC DNA]</scope>
    <source>
        <strain evidence="2 3">MEV2011</strain>
    </source>
</reference>
<evidence type="ECO:0000313" key="2">
    <source>
        <dbReference type="EMBL" id="KEF36706.1"/>
    </source>
</evidence>
<feature type="transmembrane region" description="Helical" evidence="1">
    <location>
        <begin position="135"/>
        <end position="158"/>
    </location>
</feature>
<dbReference type="InterPro" id="IPR021683">
    <property type="entry name" value="DUF3267"/>
</dbReference>
<dbReference type="RefSeq" id="WP_035197866.1">
    <property type="nucleotide sequence ID" value="NZ_JJRY01000023.1"/>
</dbReference>
<dbReference type="PATRIC" id="fig|1348973.3.peg.4007"/>
<protein>
    <recommendedName>
        <fullName evidence="4">Zincin peptidase</fullName>
    </recommendedName>
</protein>
<comment type="caution">
    <text evidence="2">The sequence shown here is derived from an EMBL/GenBank/DDBJ whole genome shotgun (WGS) entry which is preliminary data.</text>
</comment>
<dbReference type="OrthoDB" id="2360495at2"/>
<dbReference type="AlphaFoldDB" id="A0A072NGS4"/>
<keyword evidence="1" id="KW-1133">Transmembrane helix</keyword>
<proteinExistence type="predicted"/>
<gene>
    <name evidence="2" type="ORF">M670_04123</name>
</gene>
<dbReference type="Proteomes" id="UP000027936">
    <property type="component" value="Unassembled WGS sequence"/>
</dbReference>
<keyword evidence="1" id="KW-0472">Membrane</keyword>
<name>A0A072NGS4_SCHAZ</name>
<feature type="transmembrane region" description="Helical" evidence="1">
    <location>
        <begin position="50"/>
        <end position="75"/>
    </location>
</feature>
<evidence type="ECO:0000313" key="3">
    <source>
        <dbReference type="Proteomes" id="UP000027936"/>
    </source>
</evidence>
<dbReference type="GeneID" id="89471092"/>
<organism evidence="2 3">
    <name type="scientific">Schinkia azotoformans MEV2011</name>
    <dbReference type="NCBI Taxonomy" id="1348973"/>
    <lineage>
        <taxon>Bacteria</taxon>
        <taxon>Bacillati</taxon>
        <taxon>Bacillota</taxon>
        <taxon>Bacilli</taxon>
        <taxon>Bacillales</taxon>
        <taxon>Bacillaceae</taxon>
        <taxon>Calidifontibacillus/Schinkia group</taxon>
        <taxon>Schinkia</taxon>
    </lineage>
</organism>
<evidence type="ECO:0008006" key="4">
    <source>
        <dbReference type="Google" id="ProtNLM"/>
    </source>
</evidence>
<feature type="transmembrane region" description="Helical" evidence="1">
    <location>
        <begin position="108"/>
        <end position="129"/>
    </location>
</feature>
<evidence type="ECO:0000256" key="1">
    <source>
        <dbReference type="SAM" id="Phobius"/>
    </source>
</evidence>
<dbReference type="Pfam" id="PF11667">
    <property type="entry name" value="DUF3267"/>
    <property type="match status" value="1"/>
</dbReference>
<sequence length="182" mass="21060">MNCWKTINLSRDLGNQRLMVVSFLVMLAAFIMIYVPLSIIYESIHLNDDYLYLFIICLILIIPMHLICHALPAWITGQRIKIKISFKSVIFPIFNIEYNHSLTRNLKIVSFLAPTLLITCPLLFFSIIYPQYMHYLSIGAAINIGLSVTDIIYLMILIKAPKKSIVEHTKYSFDILIHHKSN</sequence>
<dbReference type="EMBL" id="JJRY01000023">
    <property type="protein sequence ID" value="KEF36706.1"/>
    <property type="molecule type" value="Genomic_DNA"/>
</dbReference>
<feature type="transmembrane region" description="Helical" evidence="1">
    <location>
        <begin position="20"/>
        <end position="44"/>
    </location>
</feature>